<protein>
    <submittedName>
        <fullName evidence="1">Uncharacterized protein</fullName>
    </submittedName>
</protein>
<dbReference type="EMBL" id="CDMZ01000495">
    <property type="protein sequence ID" value="CEM15610.1"/>
    <property type="molecule type" value="Genomic_DNA"/>
</dbReference>
<gene>
    <name evidence="1" type="ORF">Cvel_17870</name>
</gene>
<proteinExistence type="predicted"/>
<accession>A0A0G4FN50</accession>
<sequence>MEVDNDPVSVLPITGGITSHVNNTGPLSPGTRRVPASYRQRIVKQWFELFLLPVFERKKLFPVWTGIRAYDRCWFKWKSWGDGEENGNGDPFGNVPFADERGDAPLWVCAELLSARRAVSEALRESKEWSELLGPVSGNPLVVKPVRVAHIAVEKFSPKKWESLYVQLQKAASVMDGWVRLRGDICASPMSFLEGDLESVFTLTESDWGRVREKESKYERQSEEVMLIGDLS</sequence>
<name>A0A0G4FN50_9ALVE</name>
<dbReference type="PhylomeDB" id="A0A0G4FN50"/>
<organism evidence="1">
    <name type="scientific">Chromera velia CCMP2878</name>
    <dbReference type="NCBI Taxonomy" id="1169474"/>
    <lineage>
        <taxon>Eukaryota</taxon>
        <taxon>Sar</taxon>
        <taxon>Alveolata</taxon>
        <taxon>Colpodellida</taxon>
        <taxon>Chromeraceae</taxon>
        <taxon>Chromera</taxon>
    </lineage>
</organism>
<dbReference type="VEuPathDB" id="CryptoDB:Cvel_17870"/>
<dbReference type="AlphaFoldDB" id="A0A0G4FN50"/>
<reference evidence="1" key="1">
    <citation type="submission" date="2014-11" db="EMBL/GenBank/DDBJ databases">
        <authorList>
            <person name="Otto D Thomas"/>
            <person name="Naeem Raeece"/>
        </authorList>
    </citation>
    <scope>NUCLEOTIDE SEQUENCE</scope>
</reference>
<evidence type="ECO:0000313" key="1">
    <source>
        <dbReference type="EMBL" id="CEM15610.1"/>
    </source>
</evidence>